<keyword evidence="2" id="KW-0802">TPR repeat</keyword>
<feature type="transmembrane region" description="Helical" evidence="3">
    <location>
        <begin position="316"/>
        <end position="337"/>
    </location>
</feature>
<evidence type="ECO:0000256" key="1">
    <source>
        <dbReference type="ARBA" id="ARBA00022737"/>
    </source>
</evidence>
<dbReference type="EMBL" id="AP018560">
    <property type="protein sequence ID" value="BBD79106.1"/>
    <property type="molecule type" value="Genomic_DNA"/>
</dbReference>
<keyword evidence="3" id="KW-1133">Transmembrane helix</keyword>
<dbReference type="PANTHER" id="PTHR44227:SF3">
    <property type="entry name" value="PROTEIN O-MANNOSYL-TRANSFERASE TMTC4"/>
    <property type="match status" value="1"/>
</dbReference>
<feature type="transmembrane region" description="Helical" evidence="3">
    <location>
        <begin position="162"/>
        <end position="178"/>
    </location>
</feature>
<accession>A0A2Z6E221</accession>
<dbReference type="Proteomes" id="UP000270530">
    <property type="component" value="Chromosome"/>
</dbReference>
<dbReference type="InterPro" id="IPR052346">
    <property type="entry name" value="O-mannosyl-transferase_TMTC"/>
</dbReference>
<feature type="transmembrane region" description="Helical" evidence="3">
    <location>
        <begin position="407"/>
        <end position="427"/>
    </location>
</feature>
<reference evidence="5" key="1">
    <citation type="submission" date="2018-04" db="EMBL/GenBank/DDBJ databases">
        <authorList>
            <person name="Watanabe M."/>
            <person name="Kojima H."/>
        </authorList>
    </citation>
    <scope>NUCLEOTIDE SEQUENCE [LARGE SCALE GENOMIC DNA]</scope>
    <source>
        <strain evidence="5">Dysh456</strain>
    </source>
</reference>
<dbReference type="PANTHER" id="PTHR44227">
    <property type="match status" value="1"/>
</dbReference>
<sequence>MKLPNFRLAGVALMAAMIAIAMLVYWPGLAGGWLFDDYPNIVDNPGVQPSQASLPALVNAALSSPASDFKRPLASLSFAANYLATGLDPFGWKLVNLVIHLLNGVLVYLLARRLLALAAARDPRAGRDTRRHDLMAALIAGGWLLLPINLTGVLYVVQRMESLANLCVLAGLLGYVAGRQRMRAGRPRGGLALAVASLLLGTGIGLLAKETAVMLPLYAAVTEWVLFDFRRGDGRRDFAVVGLFVLTLAVPLIAGLTWMLPHLLAPQSWATRDFTLRTRLLSEARIVAGYLRWTLLPTPEALSFYHDDFRISTGLLTPWTTLPSLLLLIALAALAVAWRRRRPLVALGLMYFLGCHLLTGTILPLELIYEHRNYFASLGLLLALVPPLCALPAPGAGTPPFALARRVALLALFVLWTGLTALTARAWSSPLQLAEELAARAPHSPRAQYELGRTYIIYSHYDRASPFTRLAYAPLERAAALPGSSILPEQALIFMNARMGLPLKDAWWDSMIAKLKAHPPGVQDESSLAALVKCARDGGCPLPKERMVEAFLAALSHPDPSARLLASYGDYAWNVLGDHALGLRLAREAVARASNESAYRVTLIRMLLAEGRTTEAREALAQLQTYNLGGRLDATIAELRRLFPAR</sequence>
<feature type="transmembrane region" description="Helical" evidence="3">
    <location>
        <begin position="7"/>
        <end position="26"/>
    </location>
</feature>
<dbReference type="AlphaFoldDB" id="A0A2Z6E221"/>
<evidence type="ECO:0000256" key="2">
    <source>
        <dbReference type="ARBA" id="ARBA00022803"/>
    </source>
</evidence>
<feature type="transmembrane region" description="Helical" evidence="3">
    <location>
        <begin position="375"/>
        <end position="395"/>
    </location>
</feature>
<evidence type="ECO:0000313" key="4">
    <source>
        <dbReference type="EMBL" id="BBD79106.1"/>
    </source>
</evidence>
<reference evidence="5" key="2">
    <citation type="submission" date="2018-06" db="EMBL/GenBank/DDBJ databases">
        <title>Genome sequence of Rhodanobacteraceae bacterium strain Dysh456.</title>
        <authorList>
            <person name="Fukui M."/>
        </authorList>
    </citation>
    <scope>NUCLEOTIDE SEQUENCE [LARGE SCALE GENOMIC DNA]</scope>
    <source>
        <strain evidence="5">Dysh456</strain>
    </source>
</reference>
<organism evidence="4 5">
    <name type="scientific">Aerosticca soli</name>
    <dbReference type="NCBI Taxonomy" id="2010829"/>
    <lineage>
        <taxon>Bacteria</taxon>
        <taxon>Pseudomonadati</taxon>
        <taxon>Pseudomonadota</taxon>
        <taxon>Gammaproteobacteria</taxon>
        <taxon>Lysobacterales</taxon>
        <taxon>Rhodanobacteraceae</taxon>
        <taxon>Aerosticca</taxon>
    </lineage>
</organism>
<keyword evidence="1" id="KW-0677">Repeat</keyword>
<feature type="transmembrane region" description="Helical" evidence="3">
    <location>
        <begin position="90"/>
        <end position="111"/>
    </location>
</feature>
<proteinExistence type="predicted"/>
<dbReference type="KEGG" id="rbd:ALSL_0435"/>
<protein>
    <submittedName>
        <fullName evidence="4">TPR-repeat-containing protein</fullName>
    </submittedName>
</protein>
<keyword evidence="5" id="KW-1185">Reference proteome</keyword>
<name>A0A2Z6E221_9GAMM</name>
<feature type="transmembrane region" description="Helical" evidence="3">
    <location>
        <begin position="344"/>
        <end position="363"/>
    </location>
</feature>
<evidence type="ECO:0000313" key="5">
    <source>
        <dbReference type="Proteomes" id="UP000270530"/>
    </source>
</evidence>
<feature type="transmembrane region" description="Helical" evidence="3">
    <location>
        <begin position="134"/>
        <end position="156"/>
    </location>
</feature>
<dbReference type="RefSeq" id="WP_231700274.1">
    <property type="nucleotide sequence ID" value="NZ_AP018560.1"/>
</dbReference>
<feature type="transmembrane region" description="Helical" evidence="3">
    <location>
        <begin position="238"/>
        <end position="260"/>
    </location>
</feature>
<keyword evidence="3" id="KW-0472">Membrane</keyword>
<gene>
    <name evidence="4" type="ORF">ALSL_0435</name>
</gene>
<keyword evidence="3" id="KW-0812">Transmembrane</keyword>
<feature type="transmembrane region" description="Helical" evidence="3">
    <location>
        <begin position="213"/>
        <end position="229"/>
    </location>
</feature>
<feature type="transmembrane region" description="Helical" evidence="3">
    <location>
        <begin position="190"/>
        <end position="207"/>
    </location>
</feature>
<evidence type="ECO:0000256" key="3">
    <source>
        <dbReference type="SAM" id="Phobius"/>
    </source>
</evidence>